<keyword evidence="1" id="KW-0472">Membrane</keyword>
<organism evidence="2 3">
    <name type="scientific">Streptomyces coryli</name>
    <dbReference type="NCBI Taxonomy" id="1128680"/>
    <lineage>
        <taxon>Bacteria</taxon>
        <taxon>Bacillati</taxon>
        <taxon>Actinomycetota</taxon>
        <taxon>Actinomycetes</taxon>
        <taxon>Kitasatosporales</taxon>
        <taxon>Streptomycetaceae</taxon>
        <taxon>Streptomyces</taxon>
    </lineage>
</organism>
<keyword evidence="1" id="KW-0812">Transmembrane</keyword>
<dbReference type="Proteomes" id="UP000481583">
    <property type="component" value="Unassembled WGS sequence"/>
</dbReference>
<keyword evidence="3" id="KW-1185">Reference proteome</keyword>
<feature type="transmembrane region" description="Helical" evidence="1">
    <location>
        <begin position="33"/>
        <end position="51"/>
    </location>
</feature>
<reference evidence="2 3" key="1">
    <citation type="submission" date="2020-02" db="EMBL/GenBank/DDBJ databases">
        <title>Whole-genome analyses of novel actinobacteria.</title>
        <authorList>
            <person name="Sahin N."/>
        </authorList>
    </citation>
    <scope>NUCLEOTIDE SEQUENCE [LARGE SCALE GENOMIC DNA]</scope>
    <source>
        <strain evidence="2 3">A7024</strain>
    </source>
</reference>
<sequence>MTALLHVLRRWPTALAVGMAAATFGGTDLQAKTAGYGEALLILPLLYLTAARLHNPRAAWPILAVSLAAVVGLGFAEVPAPAAVFAALALAVLVWGAVRGELNRRDEFGLQALGMVAFGALALTGLVIDAEAGRYVVAAGWLLHGVWDFVHLYRDRVVVRSYAEWCGVIDILVAVELVFLL</sequence>
<dbReference type="RefSeq" id="WP_165238851.1">
    <property type="nucleotide sequence ID" value="NZ_JAAKZV010000078.1"/>
</dbReference>
<evidence type="ECO:0000313" key="3">
    <source>
        <dbReference type="Proteomes" id="UP000481583"/>
    </source>
</evidence>
<evidence type="ECO:0000313" key="2">
    <source>
        <dbReference type="EMBL" id="NGN65942.1"/>
    </source>
</evidence>
<gene>
    <name evidence="2" type="ORF">G5C51_18830</name>
</gene>
<keyword evidence="1" id="KW-1133">Transmembrane helix</keyword>
<feature type="transmembrane region" description="Helical" evidence="1">
    <location>
        <begin position="58"/>
        <end position="76"/>
    </location>
</feature>
<accession>A0A6G4U1R7</accession>
<evidence type="ECO:0000256" key="1">
    <source>
        <dbReference type="SAM" id="Phobius"/>
    </source>
</evidence>
<name>A0A6G4U1R7_9ACTN</name>
<dbReference type="EMBL" id="JAAKZV010000078">
    <property type="protein sequence ID" value="NGN65942.1"/>
    <property type="molecule type" value="Genomic_DNA"/>
</dbReference>
<proteinExistence type="predicted"/>
<comment type="caution">
    <text evidence="2">The sequence shown here is derived from an EMBL/GenBank/DDBJ whole genome shotgun (WGS) entry which is preliminary data.</text>
</comment>
<feature type="transmembrane region" description="Helical" evidence="1">
    <location>
        <begin position="82"/>
        <end position="98"/>
    </location>
</feature>
<feature type="transmembrane region" description="Helical" evidence="1">
    <location>
        <begin position="110"/>
        <end position="128"/>
    </location>
</feature>
<protein>
    <submittedName>
        <fullName evidence="2">Uncharacterized protein</fullName>
    </submittedName>
</protein>
<dbReference type="AlphaFoldDB" id="A0A6G4U1R7"/>